<gene>
    <name evidence="11" type="ORF">SAMN05216551_11535</name>
</gene>
<dbReference type="GO" id="GO:0032993">
    <property type="term" value="C:protein-DNA complex"/>
    <property type="evidence" value="ECO:0007669"/>
    <property type="project" value="TreeGrafter"/>
</dbReference>
<evidence type="ECO:0000256" key="1">
    <source>
        <dbReference type="ARBA" id="ARBA00004496"/>
    </source>
</evidence>
<dbReference type="CDD" id="cd08441">
    <property type="entry name" value="PBP2_MetR"/>
    <property type="match status" value="1"/>
</dbReference>
<dbReference type="Gene3D" id="1.10.10.10">
    <property type="entry name" value="Winged helix-like DNA-binding domain superfamily/Winged helix DNA-binding domain"/>
    <property type="match status" value="1"/>
</dbReference>
<dbReference type="GO" id="GO:0005737">
    <property type="term" value="C:cytoplasm"/>
    <property type="evidence" value="ECO:0007669"/>
    <property type="project" value="UniProtKB-SubCell"/>
</dbReference>
<evidence type="ECO:0000313" key="11">
    <source>
        <dbReference type="EMBL" id="SDV51114.1"/>
    </source>
</evidence>
<dbReference type="GO" id="GO:0009086">
    <property type="term" value="P:methionine biosynthetic process"/>
    <property type="evidence" value="ECO:0007669"/>
    <property type="project" value="UniProtKB-KW"/>
</dbReference>
<evidence type="ECO:0000256" key="8">
    <source>
        <dbReference type="ARBA" id="ARBA00023163"/>
    </source>
</evidence>
<keyword evidence="9" id="KW-0486">Methionine biosynthesis</keyword>
<evidence type="ECO:0000256" key="7">
    <source>
        <dbReference type="ARBA" id="ARBA00023125"/>
    </source>
</evidence>
<name>A0A1H2PVX6_9BURK</name>
<evidence type="ECO:0000256" key="9">
    <source>
        <dbReference type="ARBA" id="ARBA00023167"/>
    </source>
</evidence>
<dbReference type="Pfam" id="PF00126">
    <property type="entry name" value="HTH_1"/>
    <property type="match status" value="1"/>
</dbReference>
<dbReference type="GO" id="GO:0003700">
    <property type="term" value="F:DNA-binding transcription factor activity"/>
    <property type="evidence" value="ECO:0007669"/>
    <property type="project" value="InterPro"/>
</dbReference>
<dbReference type="Pfam" id="PF03466">
    <property type="entry name" value="LysR_substrate"/>
    <property type="match status" value="1"/>
</dbReference>
<dbReference type="PROSITE" id="PS50931">
    <property type="entry name" value="HTH_LYSR"/>
    <property type="match status" value="1"/>
</dbReference>
<dbReference type="EMBL" id="FNLO01000015">
    <property type="protein sequence ID" value="SDV51114.1"/>
    <property type="molecule type" value="Genomic_DNA"/>
</dbReference>
<feature type="domain" description="HTH lysR-type" evidence="10">
    <location>
        <begin position="5"/>
        <end position="62"/>
    </location>
</feature>
<reference evidence="12" key="1">
    <citation type="submission" date="2016-09" db="EMBL/GenBank/DDBJ databases">
        <authorList>
            <person name="Varghese N."/>
            <person name="Submissions S."/>
        </authorList>
    </citation>
    <scope>NUCLEOTIDE SEQUENCE [LARGE SCALE GENOMIC DNA]</scope>
    <source>
        <strain evidence="12">JS23</strain>
    </source>
</reference>
<dbReference type="InterPro" id="IPR037406">
    <property type="entry name" value="MetR_PBP2"/>
</dbReference>
<dbReference type="PRINTS" id="PR00039">
    <property type="entry name" value="HTHLYSR"/>
</dbReference>
<dbReference type="InterPro" id="IPR036388">
    <property type="entry name" value="WH-like_DNA-bd_sf"/>
</dbReference>
<dbReference type="AlphaFoldDB" id="A0A1H2PVX6"/>
<sequence>MRTPLELRHLHTLRMLRSTGSLSRAAQGLCLTQSALSHQIKALESFFGCALFVRKSSPLRFTPAGKRLLELAETVIPAAEEAERDIARLAAGAGGSLRITVECHTCFDWLMPSMDAFRQRWPDVDLDIVSGFHPDSIGLLHEDRADLAIIAVPDPDEAVDYHPLFRFQIVGLLANDHPLLVRDRLAAADFRDETLITYPVPDEMLDVLRQVLTPAGVAPKRRTAELTIAILQLVASRRGLAALPLWAVAPYLERGYVSARPIGDPPLVGELYAATLPSFTQRPFVADFVAVMRETCLATLPGIDLL</sequence>
<keyword evidence="6" id="KW-0805">Transcription regulation</keyword>
<keyword evidence="7" id="KW-0238">DNA-binding</keyword>
<evidence type="ECO:0000313" key="12">
    <source>
        <dbReference type="Proteomes" id="UP000243719"/>
    </source>
</evidence>
<dbReference type="GO" id="GO:0003677">
    <property type="term" value="F:DNA binding"/>
    <property type="evidence" value="ECO:0007669"/>
    <property type="project" value="UniProtKB-KW"/>
</dbReference>
<dbReference type="PANTHER" id="PTHR30346:SF28">
    <property type="entry name" value="HTH-TYPE TRANSCRIPTIONAL REGULATOR CYNR"/>
    <property type="match status" value="1"/>
</dbReference>
<comment type="subcellular location">
    <subcellularLocation>
        <location evidence="1">Cytoplasm</location>
    </subcellularLocation>
</comment>
<dbReference type="SUPFAM" id="SSF53850">
    <property type="entry name" value="Periplasmic binding protein-like II"/>
    <property type="match status" value="1"/>
</dbReference>
<dbReference type="InterPro" id="IPR000847">
    <property type="entry name" value="LysR_HTH_N"/>
</dbReference>
<dbReference type="Proteomes" id="UP000243719">
    <property type="component" value="Unassembled WGS sequence"/>
</dbReference>
<evidence type="ECO:0000259" key="10">
    <source>
        <dbReference type="PROSITE" id="PS50931"/>
    </source>
</evidence>
<dbReference type="STRING" id="1770053.SAMN05216551_11535"/>
<evidence type="ECO:0000256" key="5">
    <source>
        <dbReference type="ARBA" id="ARBA00022605"/>
    </source>
</evidence>
<evidence type="ECO:0000256" key="3">
    <source>
        <dbReference type="ARBA" id="ARBA00019365"/>
    </source>
</evidence>
<dbReference type="SUPFAM" id="SSF46785">
    <property type="entry name" value="Winged helix' DNA-binding domain"/>
    <property type="match status" value="1"/>
</dbReference>
<keyword evidence="8" id="KW-0804">Transcription</keyword>
<dbReference type="Gene3D" id="3.40.190.10">
    <property type="entry name" value="Periplasmic binding protein-like II"/>
    <property type="match status" value="1"/>
</dbReference>
<protein>
    <recommendedName>
        <fullName evidence="3">HTH-type transcriptional regulator MetR</fullName>
    </recommendedName>
</protein>
<keyword evidence="4" id="KW-0963">Cytoplasm</keyword>
<evidence type="ECO:0000256" key="2">
    <source>
        <dbReference type="ARBA" id="ARBA00009437"/>
    </source>
</evidence>
<organism evidence="11 12">
    <name type="scientific">Chitinasiproducens palmae</name>
    <dbReference type="NCBI Taxonomy" id="1770053"/>
    <lineage>
        <taxon>Bacteria</taxon>
        <taxon>Pseudomonadati</taxon>
        <taxon>Pseudomonadota</taxon>
        <taxon>Betaproteobacteria</taxon>
        <taxon>Burkholderiales</taxon>
        <taxon>Burkholderiaceae</taxon>
        <taxon>Chitinasiproducens</taxon>
    </lineage>
</organism>
<keyword evidence="12" id="KW-1185">Reference proteome</keyword>
<dbReference type="InterPro" id="IPR005119">
    <property type="entry name" value="LysR_subst-bd"/>
</dbReference>
<evidence type="ECO:0000256" key="6">
    <source>
        <dbReference type="ARBA" id="ARBA00023015"/>
    </source>
</evidence>
<dbReference type="InterPro" id="IPR036390">
    <property type="entry name" value="WH_DNA-bd_sf"/>
</dbReference>
<keyword evidence="5" id="KW-0028">Amino-acid biosynthesis</keyword>
<accession>A0A1H2PVX6</accession>
<comment type="similarity">
    <text evidence="2">Belongs to the LysR transcriptional regulatory family.</text>
</comment>
<dbReference type="PANTHER" id="PTHR30346">
    <property type="entry name" value="TRANSCRIPTIONAL DUAL REGULATOR HCAR-RELATED"/>
    <property type="match status" value="1"/>
</dbReference>
<evidence type="ECO:0000256" key="4">
    <source>
        <dbReference type="ARBA" id="ARBA00022490"/>
    </source>
</evidence>
<proteinExistence type="inferred from homology"/>